<dbReference type="Gene3D" id="2.40.260.10">
    <property type="entry name" value="Sortase"/>
    <property type="match status" value="1"/>
</dbReference>
<feature type="active site" description="Proton donor/acceptor" evidence="2">
    <location>
        <position position="110"/>
    </location>
</feature>
<dbReference type="Pfam" id="PF04203">
    <property type="entry name" value="Sortase"/>
    <property type="match status" value="1"/>
</dbReference>
<dbReference type="InterPro" id="IPR023365">
    <property type="entry name" value="Sortase_dom-sf"/>
</dbReference>
<dbReference type="InterPro" id="IPR005754">
    <property type="entry name" value="Sortase"/>
</dbReference>
<evidence type="ECO:0000256" key="1">
    <source>
        <dbReference type="ARBA" id="ARBA00022801"/>
    </source>
</evidence>
<reference evidence="4" key="1">
    <citation type="submission" date="2016-11" db="EMBL/GenBank/DDBJ databases">
        <authorList>
            <person name="Varghese N."/>
            <person name="Submissions S."/>
        </authorList>
    </citation>
    <scope>NUCLEOTIDE SEQUENCE [LARGE SCALE GENOMIC DNA]</scope>
    <source>
        <strain evidence="4">DSM 2635</strain>
    </source>
</reference>
<gene>
    <name evidence="3" type="ORF">SAMN04488530_102179</name>
</gene>
<dbReference type="NCBIfam" id="TIGR01076">
    <property type="entry name" value="sortase_fam"/>
    <property type="match status" value="1"/>
</dbReference>
<evidence type="ECO:0000256" key="2">
    <source>
        <dbReference type="PIRSR" id="PIRSR605754-1"/>
    </source>
</evidence>
<dbReference type="Proteomes" id="UP000243255">
    <property type="component" value="Unassembled WGS sequence"/>
</dbReference>
<dbReference type="SUPFAM" id="SSF63817">
    <property type="entry name" value="Sortase"/>
    <property type="match status" value="1"/>
</dbReference>
<dbReference type="CDD" id="cd05828">
    <property type="entry name" value="Sortase_D_1"/>
    <property type="match status" value="1"/>
</dbReference>
<dbReference type="OrthoDB" id="1648028at2"/>
<keyword evidence="1" id="KW-0378">Hydrolase</keyword>
<sequence length="190" mass="21902">MRKIISILLIVVGLIMFINPIYNLVSKKLEQNTALVKAQSLVNEDKINREKAKDFKAESGQAFGVLYIPKFKKEIPIIEGVTANDLDKGIGHINYSKYPLQSDQIYLAIHREKIFREIQDLKPGDELYVEMPYGKVKYIISHTKIVKPEDTQVIKSTYPQEELVIQTCYPFNYIGNAPERYLVYAYPSIK</sequence>
<dbReference type="EMBL" id="FQWX01000002">
    <property type="protein sequence ID" value="SHG49461.1"/>
    <property type="molecule type" value="Genomic_DNA"/>
</dbReference>
<dbReference type="GO" id="GO:0016787">
    <property type="term" value="F:hydrolase activity"/>
    <property type="evidence" value="ECO:0007669"/>
    <property type="project" value="UniProtKB-KW"/>
</dbReference>
<evidence type="ECO:0000313" key="4">
    <source>
        <dbReference type="Proteomes" id="UP000243255"/>
    </source>
</evidence>
<evidence type="ECO:0000313" key="3">
    <source>
        <dbReference type="EMBL" id="SHG49461.1"/>
    </source>
</evidence>
<name>A0A1M5K9S5_9FIRM</name>
<keyword evidence="4" id="KW-1185">Reference proteome</keyword>
<dbReference type="RefSeq" id="WP_073123670.1">
    <property type="nucleotide sequence ID" value="NZ_BAABCH010000028.1"/>
</dbReference>
<dbReference type="STRING" id="1121321.SAMN04488530_102179"/>
<accession>A0A1M5K9S5</accession>
<proteinExistence type="predicted"/>
<protein>
    <submittedName>
        <fullName evidence="3">Sortase A</fullName>
    </submittedName>
</protein>
<dbReference type="AlphaFoldDB" id="A0A1M5K9S5"/>
<dbReference type="InterPro" id="IPR041999">
    <property type="entry name" value="Sortase_D_1"/>
</dbReference>
<feature type="active site" description="Acyl-thioester intermediate" evidence="2">
    <location>
        <position position="168"/>
    </location>
</feature>
<organism evidence="3 4">
    <name type="scientific">Asaccharospora irregularis DSM 2635</name>
    <dbReference type="NCBI Taxonomy" id="1121321"/>
    <lineage>
        <taxon>Bacteria</taxon>
        <taxon>Bacillati</taxon>
        <taxon>Bacillota</taxon>
        <taxon>Clostridia</taxon>
        <taxon>Peptostreptococcales</taxon>
        <taxon>Peptostreptococcaceae</taxon>
        <taxon>Asaccharospora</taxon>
    </lineage>
</organism>